<sequence length="211" mass="23685">MYSPGSFVETDIDRQLDLIEAHSFGCLMAQDEQGGFEIAHLPFVLDRGVGPHGRLRAHVARANRIWRLATEGRPLVAVFSGPHGYVSARWYEEPGRQVPTWNYAVVHAHGRATGPMSDEELTALLDDLSSIHERGAAEPWSTRGLDRELHQGLLRAIVGFSIAIERLEGKFKLSQNRSPADRARVHRALGERGLPDDLEMMRLMTRSDEDR</sequence>
<dbReference type="PIRSF" id="PIRSF010372">
    <property type="entry name" value="PaiB"/>
    <property type="match status" value="1"/>
</dbReference>
<protein>
    <recommendedName>
        <fullName evidence="3">Transcriptional regulator</fullName>
    </recommendedName>
</protein>
<organism evidence="1 2">
    <name type="scientific">Sorangium cellulosum</name>
    <name type="common">Polyangium cellulosum</name>
    <dbReference type="NCBI Taxonomy" id="56"/>
    <lineage>
        <taxon>Bacteria</taxon>
        <taxon>Pseudomonadati</taxon>
        <taxon>Myxococcota</taxon>
        <taxon>Polyangia</taxon>
        <taxon>Polyangiales</taxon>
        <taxon>Polyangiaceae</taxon>
        <taxon>Sorangium</taxon>
    </lineage>
</organism>
<dbReference type="InterPro" id="IPR012349">
    <property type="entry name" value="Split_barrel_FMN-bd"/>
</dbReference>
<proteinExistence type="predicted"/>
<evidence type="ECO:0008006" key="3">
    <source>
        <dbReference type="Google" id="ProtNLM"/>
    </source>
</evidence>
<dbReference type="PANTHER" id="PTHR35802:SF1">
    <property type="entry name" value="PROTEASE SYNTHASE AND SPORULATION PROTEIN PAI 2"/>
    <property type="match status" value="1"/>
</dbReference>
<reference evidence="1 2" key="1">
    <citation type="submission" date="2014-02" db="EMBL/GenBank/DDBJ databases">
        <title>The small core and large imbalanced accessory genome model reveals a collaborative survival strategy of Sorangium cellulosum strains in nature.</title>
        <authorList>
            <person name="Han K."/>
            <person name="Peng R."/>
            <person name="Blom J."/>
            <person name="Li Y.-Z."/>
        </authorList>
    </citation>
    <scope>NUCLEOTIDE SEQUENCE [LARGE SCALE GENOMIC DNA]</scope>
    <source>
        <strain evidence="1 2">So0011-07</strain>
    </source>
</reference>
<dbReference type="EMBL" id="JEMB01001230">
    <property type="protein sequence ID" value="KYF89398.1"/>
    <property type="molecule type" value="Genomic_DNA"/>
</dbReference>
<evidence type="ECO:0000313" key="2">
    <source>
        <dbReference type="Proteomes" id="UP000075635"/>
    </source>
</evidence>
<dbReference type="InterPro" id="IPR007396">
    <property type="entry name" value="TR_PAI2-type"/>
</dbReference>
<dbReference type="PANTHER" id="PTHR35802">
    <property type="entry name" value="PROTEASE SYNTHASE AND SPORULATION PROTEIN PAI 2"/>
    <property type="match status" value="1"/>
</dbReference>
<dbReference type="Gene3D" id="2.30.110.10">
    <property type="entry name" value="Electron Transport, Fmn-binding Protein, Chain A"/>
    <property type="match status" value="1"/>
</dbReference>
<gene>
    <name evidence="1" type="ORF">BE17_51905</name>
</gene>
<dbReference type="Proteomes" id="UP000075635">
    <property type="component" value="Unassembled WGS sequence"/>
</dbReference>
<comment type="caution">
    <text evidence="1">The sequence shown here is derived from an EMBL/GenBank/DDBJ whole genome shotgun (WGS) entry which is preliminary data.</text>
</comment>
<dbReference type="Pfam" id="PF04299">
    <property type="entry name" value="FMN_bind_2"/>
    <property type="match status" value="1"/>
</dbReference>
<evidence type="ECO:0000313" key="1">
    <source>
        <dbReference type="EMBL" id="KYF89398.1"/>
    </source>
</evidence>
<dbReference type="SUPFAM" id="SSF50475">
    <property type="entry name" value="FMN-binding split barrel"/>
    <property type="match status" value="1"/>
</dbReference>
<name>A0A150SB79_SORCE</name>
<accession>A0A150SB79</accession>
<dbReference type="AlphaFoldDB" id="A0A150SB79"/>